<protein>
    <submittedName>
        <fullName evidence="5">Glycolate oxidase FAD binding subunit</fullName>
    </submittedName>
</protein>
<dbReference type="SUPFAM" id="SSF55103">
    <property type="entry name" value="FAD-linked oxidases, C-terminal domain"/>
    <property type="match status" value="1"/>
</dbReference>
<dbReference type="RefSeq" id="WP_424565369.1">
    <property type="nucleotide sequence ID" value="NZ_SLUL01000019.1"/>
</dbReference>
<evidence type="ECO:0000256" key="1">
    <source>
        <dbReference type="ARBA" id="ARBA00022630"/>
    </source>
</evidence>
<name>A0A4R1QAE9_9BACL</name>
<keyword evidence="1" id="KW-0285">Flavoprotein</keyword>
<dbReference type="InterPro" id="IPR006094">
    <property type="entry name" value="Oxid_FAD_bind_N"/>
</dbReference>
<dbReference type="InterPro" id="IPR016166">
    <property type="entry name" value="FAD-bd_PCMH"/>
</dbReference>
<dbReference type="InterPro" id="IPR016164">
    <property type="entry name" value="FAD-linked_Oxase-like_C"/>
</dbReference>
<accession>A0A4R1QAE9</accession>
<dbReference type="AlphaFoldDB" id="A0A4R1QAE9"/>
<dbReference type="Pfam" id="PF01565">
    <property type="entry name" value="FAD_binding_4"/>
    <property type="match status" value="1"/>
</dbReference>
<dbReference type="InterPro" id="IPR036318">
    <property type="entry name" value="FAD-bd_PCMH-like_sf"/>
</dbReference>
<dbReference type="Gene3D" id="3.30.465.10">
    <property type="match status" value="1"/>
</dbReference>
<dbReference type="PROSITE" id="PS51387">
    <property type="entry name" value="FAD_PCMH"/>
    <property type="match status" value="1"/>
</dbReference>
<evidence type="ECO:0000259" key="4">
    <source>
        <dbReference type="PROSITE" id="PS51387"/>
    </source>
</evidence>
<keyword evidence="3" id="KW-0560">Oxidoreductase</keyword>
<gene>
    <name evidence="5" type="ORF">EDD69_11917</name>
</gene>
<dbReference type="GO" id="GO:0016491">
    <property type="term" value="F:oxidoreductase activity"/>
    <property type="evidence" value="ECO:0007669"/>
    <property type="project" value="UniProtKB-KW"/>
</dbReference>
<sequence>MVATELLTELKSILPETQMEAGESEGHPLGNGGRLIVYPKSEEEIVNILKYANQSGKKISVIGGGTKRGFGGLTESADLLLSLANYKGIVEHTVGDMTITVKPGTPFQELQAYLAEHHQKISLDPAWPEYATIGGVIAANDSGPKRFGYGSARDIVIGMRVVYPNGTVIRTGGKVVKNVAGYDMNKLFIGSMGTLGVISEVSMKLRPLPKYESLILVSFEEGNLEEEIRSFVVRILDSMLEPTSLELLSPSLSERLTGQKRYTLAISFEDVESSVHYQEDFVKRIQPSKTKMTILQQKEAQSFWNQFYKIGPNGLQHTENKETQAALKIGVINLDVLKVIKESQLIQDSNNLLIEAHGGLGHGLCQVYLKGASEDILSAIQDLRDFVTQLGGYLVVKHLPLALRQKVDVWGEKPSYFFLLEGIKSRIDPNRILNHKRFVGGI</sequence>
<keyword evidence="2" id="KW-0274">FAD</keyword>
<feature type="domain" description="FAD-binding PCMH-type" evidence="4">
    <location>
        <begin position="29"/>
        <end position="208"/>
    </location>
</feature>
<reference evidence="5 6" key="1">
    <citation type="submission" date="2019-03" db="EMBL/GenBank/DDBJ databases">
        <title>Genomic Encyclopedia of Type Strains, Phase IV (KMG-IV): sequencing the most valuable type-strain genomes for metagenomic binning, comparative biology and taxonomic classification.</title>
        <authorList>
            <person name="Goeker M."/>
        </authorList>
    </citation>
    <scope>NUCLEOTIDE SEQUENCE [LARGE SCALE GENOMIC DNA]</scope>
    <source>
        <strain evidence="5 6">DSM 24979</strain>
    </source>
</reference>
<dbReference type="PANTHER" id="PTHR11748">
    <property type="entry name" value="D-LACTATE DEHYDROGENASE"/>
    <property type="match status" value="1"/>
</dbReference>
<evidence type="ECO:0000256" key="2">
    <source>
        <dbReference type="ARBA" id="ARBA00022827"/>
    </source>
</evidence>
<dbReference type="Proteomes" id="UP000295658">
    <property type="component" value="Unassembled WGS sequence"/>
</dbReference>
<dbReference type="PANTHER" id="PTHR11748:SF103">
    <property type="entry name" value="GLYCOLATE OXIDASE SUBUNIT GLCE"/>
    <property type="match status" value="1"/>
</dbReference>
<dbReference type="GO" id="GO:0071949">
    <property type="term" value="F:FAD binding"/>
    <property type="evidence" value="ECO:0007669"/>
    <property type="project" value="InterPro"/>
</dbReference>
<dbReference type="EMBL" id="SLUL01000019">
    <property type="protein sequence ID" value="TCL45801.1"/>
    <property type="molecule type" value="Genomic_DNA"/>
</dbReference>
<dbReference type="SUPFAM" id="SSF56176">
    <property type="entry name" value="FAD-binding/transporter-associated domain-like"/>
    <property type="match status" value="1"/>
</dbReference>
<organism evidence="5 6">
    <name type="scientific">Thermolongibacillus altinsuensis</name>
    <dbReference type="NCBI Taxonomy" id="575256"/>
    <lineage>
        <taxon>Bacteria</taxon>
        <taxon>Bacillati</taxon>
        <taxon>Bacillota</taxon>
        <taxon>Bacilli</taxon>
        <taxon>Bacillales</taxon>
        <taxon>Anoxybacillaceae</taxon>
        <taxon>Thermolongibacillus</taxon>
    </lineage>
</organism>
<keyword evidence="6" id="KW-1185">Reference proteome</keyword>
<evidence type="ECO:0000256" key="3">
    <source>
        <dbReference type="ARBA" id="ARBA00023002"/>
    </source>
</evidence>
<comment type="caution">
    <text evidence="5">The sequence shown here is derived from an EMBL/GenBank/DDBJ whole genome shotgun (WGS) entry which is preliminary data.</text>
</comment>
<dbReference type="InterPro" id="IPR016169">
    <property type="entry name" value="FAD-bd_PCMH_sub2"/>
</dbReference>
<proteinExistence type="predicted"/>
<evidence type="ECO:0000313" key="6">
    <source>
        <dbReference type="Proteomes" id="UP000295658"/>
    </source>
</evidence>
<evidence type="ECO:0000313" key="5">
    <source>
        <dbReference type="EMBL" id="TCL45801.1"/>
    </source>
</evidence>